<comment type="caution">
    <text evidence="1">The sequence shown here is derived from an EMBL/GenBank/DDBJ whole genome shotgun (WGS) entry which is preliminary data.</text>
</comment>
<evidence type="ECO:0000313" key="1">
    <source>
        <dbReference type="EMBL" id="OBU03493.1"/>
    </source>
</evidence>
<gene>
    <name evidence="1" type="ORF">AYY17_11040</name>
</gene>
<sequence>MAGLFAFRLLLPLFLSFRLIISRKITVFFDISLLFFPLNWLFKMDISSSGLTYDKENNGCYCDSSQYLCVEHGKSLVYTFSRTLRHTFSSNY</sequence>
<dbReference type="AlphaFoldDB" id="A0A1B8H353"/>
<protein>
    <submittedName>
        <fullName evidence="1">Uncharacterized protein</fullName>
    </submittedName>
</protein>
<proteinExistence type="predicted"/>
<organism evidence="1 2">
    <name type="scientific">Morganella psychrotolerans</name>
    <dbReference type="NCBI Taxonomy" id="368603"/>
    <lineage>
        <taxon>Bacteria</taxon>
        <taxon>Pseudomonadati</taxon>
        <taxon>Pseudomonadota</taxon>
        <taxon>Gammaproteobacteria</taxon>
        <taxon>Enterobacterales</taxon>
        <taxon>Morganellaceae</taxon>
        <taxon>Morganella</taxon>
    </lineage>
</organism>
<reference evidence="1 2" key="1">
    <citation type="submission" date="2016-06" db="EMBL/GenBank/DDBJ databases">
        <authorList>
            <person name="Kjaerup R.B."/>
            <person name="Dalgaard T.S."/>
            <person name="Juul-Madsen H.R."/>
        </authorList>
    </citation>
    <scope>NUCLEOTIDE SEQUENCE [LARGE SCALE GENOMIC DNA]</scope>
    <source>
        <strain evidence="1 2">GCSL-Mp3</strain>
    </source>
</reference>
<dbReference type="EMBL" id="LZEX01000043">
    <property type="protein sequence ID" value="OBU03493.1"/>
    <property type="molecule type" value="Genomic_DNA"/>
</dbReference>
<dbReference type="Proteomes" id="UP000092247">
    <property type="component" value="Unassembled WGS sequence"/>
</dbReference>
<name>A0A1B8H353_9GAMM</name>
<accession>A0A1B8H353</accession>
<evidence type="ECO:0000313" key="2">
    <source>
        <dbReference type="Proteomes" id="UP000092247"/>
    </source>
</evidence>